<dbReference type="PANTHER" id="PTHR12697">
    <property type="entry name" value="PBS LYASE HEAT-LIKE PROTEIN"/>
    <property type="match status" value="1"/>
</dbReference>
<name>A0A1Z4GNR5_9CYAN</name>
<dbReference type="SUPFAM" id="SSF48371">
    <property type="entry name" value="ARM repeat"/>
    <property type="match status" value="1"/>
</dbReference>
<dbReference type="InterPro" id="IPR002477">
    <property type="entry name" value="Peptidoglycan-bd-like"/>
</dbReference>
<reference evidence="9 10" key="1">
    <citation type="submission" date="2017-06" db="EMBL/GenBank/DDBJ databases">
        <title>Genome sequencing of cyanobaciteial culture collection at National Institute for Environmental Studies (NIES).</title>
        <authorList>
            <person name="Hirose Y."/>
            <person name="Shimura Y."/>
            <person name="Fujisawa T."/>
            <person name="Nakamura Y."/>
            <person name="Kawachi M."/>
        </authorList>
    </citation>
    <scope>NUCLEOTIDE SEQUENCE [LARGE SCALE GENOMIC DNA]</scope>
    <source>
        <strain evidence="9 10">NIES-21</strain>
    </source>
</reference>
<dbReference type="InterPro" id="IPR036366">
    <property type="entry name" value="PGBDSf"/>
</dbReference>
<keyword evidence="4" id="KW-0456">Lyase</keyword>
<dbReference type="PANTHER" id="PTHR12697:SF5">
    <property type="entry name" value="DEOXYHYPUSINE HYDROXYLASE"/>
    <property type="match status" value="1"/>
</dbReference>
<evidence type="ECO:0000313" key="10">
    <source>
        <dbReference type="Proteomes" id="UP000218287"/>
    </source>
</evidence>
<dbReference type="SUPFAM" id="SSF47090">
    <property type="entry name" value="PGBD-like"/>
    <property type="match status" value="1"/>
</dbReference>
<dbReference type="GO" id="GO:0016491">
    <property type="term" value="F:oxidoreductase activity"/>
    <property type="evidence" value="ECO:0007669"/>
    <property type="project" value="TreeGrafter"/>
</dbReference>
<sequence length="400" mass="43752">MWYGSFQNHVQAEAGNMRLCPSSILISICFSCLGFYPNHPSTATSHPKYLTIAQANSQQPTKQAVLKLGSQGLEVQKLQSQLQDLGFYKGLVDGKYGSTTQIAVAQFQKTKTLKRTDGIADQTTQVSVQAAILSKNQFATSPIVASPSPDTQSAATTKPKQKDFVWWSLLGIGTFGSIGALLFLLKRFRQAKQAQQSQDSSLPALSPAAEDPIQSTLPELDSTSINPETTTQTPTSALPTVVSVEKTSRLAKLNIVDELIKDLHSNDPTKRRKAIWDLGQQGDSRAIQPLVDLMIDADSQQRSLILAALSEISTRALKPINRALAISLQDDSPQVRQNAIRDLTRVYDMMAQMSQMLGHALEDPDAEVQATAKYALTQIKRMRNIAVQPNLPEDTHKDPG</sequence>
<dbReference type="Pfam" id="PF01471">
    <property type="entry name" value="PG_binding_1"/>
    <property type="match status" value="1"/>
</dbReference>
<keyword evidence="6" id="KW-1133">Transmembrane helix</keyword>
<evidence type="ECO:0000256" key="2">
    <source>
        <dbReference type="ARBA" id="ARBA00022549"/>
    </source>
</evidence>
<dbReference type="InterPro" id="IPR016024">
    <property type="entry name" value="ARM-type_fold"/>
</dbReference>
<dbReference type="Proteomes" id="UP000218287">
    <property type="component" value="Chromosome"/>
</dbReference>
<evidence type="ECO:0000256" key="6">
    <source>
        <dbReference type="SAM" id="Phobius"/>
    </source>
</evidence>
<dbReference type="InterPro" id="IPR032682">
    <property type="entry name" value="Cnd1_C"/>
</dbReference>
<comment type="similarity">
    <text evidence="1">Belongs to the CpcE/RpcE/PecE family.</text>
</comment>
<keyword evidence="6" id="KW-0812">Transmembrane</keyword>
<feature type="domain" description="Peptidoglycan binding-like" evidence="7">
    <location>
        <begin position="72"/>
        <end position="124"/>
    </location>
</feature>
<dbReference type="Gene3D" id="1.25.10.10">
    <property type="entry name" value="Leucine-rich Repeat Variant"/>
    <property type="match status" value="1"/>
</dbReference>
<feature type="compositionally biased region" description="Low complexity" evidence="5">
    <location>
        <begin position="222"/>
        <end position="240"/>
    </location>
</feature>
<protein>
    <submittedName>
        <fullName evidence="9">Peptidoglycan binding domain-containing protein</fullName>
    </submittedName>
</protein>
<evidence type="ECO:0000256" key="4">
    <source>
        <dbReference type="ARBA" id="ARBA00023239"/>
    </source>
</evidence>
<keyword evidence="3" id="KW-0605">Phycobilisome</keyword>
<evidence type="ECO:0000259" key="7">
    <source>
        <dbReference type="Pfam" id="PF01471"/>
    </source>
</evidence>
<organism evidence="9 10">
    <name type="scientific">Anabaenopsis circularis NIES-21</name>
    <dbReference type="NCBI Taxonomy" id="1085406"/>
    <lineage>
        <taxon>Bacteria</taxon>
        <taxon>Bacillati</taxon>
        <taxon>Cyanobacteriota</taxon>
        <taxon>Cyanophyceae</taxon>
        <taxon>Nostocales</taxon>
        <taxon>Nodulariaceae</taxon>
        <taxon>Anabaenopsis</taxon>
    </lineage>
</organism>
<dbReference type="InterPro" id="IPR011989">
    <property type="entry name" value="ARM-like"/>
</dbReference>
<dbReference type="EMBL" id="AP018174">
    <property type="protein sequence ID" value="BAY19162.1"/>
    <property type="molecule type" value="Genomic_DNA"/>
</dbReference>
<feature type="region of interest" description="Disordered" evidence="5">
    <location>
        <begin position="217"/>
        <end position="240"/>
    </location>
</feature>
<keyword evidence="6" id="KW-0472">Membrane</keyword>
<evidence type="ECO:0000256" key="3">
    <source>
        <dbReference type="ARBA" id="ARBA00022738"/>
    </source>
</evidence>
<accession>A0A1Z4GNR5</accession>
<evidence type="ECO:0000256" key="5">
    <source>
        <dbReference type="SAM" id="MobiDB-lite"/>
    </source>
</evidence>
<proteinExistence type="inferred from homology"/>
<dbReference type="InterPro" id="IPR036365">
    <property type="entry name" value="PGBD-like_sf"/>
</dbReference>
<feature type="domain" description="Condensin complex subunit 1 C-terminal" evidence="8">
    <location>
        <begin position="302"/>
        <end position="387"/>
    </location>
</feature>
<dbReference type="GO" id="GO:0030089">
    <property type="term" value="C:phycobilisome"/>
    <property type="evidence" value="ECO:0007669"/>
    <property type="project" value="UniProtKB-KW"/>
</dbReference>
<evidence type="ECO:0000313" key="9">
    <source>
        <dbReference type="EMBL" id="BAY19162.1"/>
    </source>
</evidence>
<keyword evidence="10" id="KW-1185">Reference proteome</keyword>
<evidence type="ECO:0000256" key="1">
    <source>
        <dbReference type="ARBA" id="ARBA00009299"/>
    </source>
</evidence>
<dbReference type="AlphaFoldDB" id="A0A1Z4GNR5"/>
<feature type="transmembrane region" description="Helical" evidence="6">
    <location>
        <begin position="164"/>
        <end position="185"/>
    </location>
</feature>
<evidence type="ECO:0000259" key="8">
    <source>
        <dbReference type="Pfam" id="PF12717"/>
    </source>
</evidence>
<dbReference type="Pfam" id="PF12717">
    <property type="entry name" value="Cnd1"/>
    <property type="match status" value="1"/>
</dbReference>
<gene>
    <name evidence="9" type="ORF">NIES21_50220</name>
</gene>
<keyword evidence="2" id="KW-0042">Antenna complex</keyword>
<dbReference type="GO" id="GO:0016829">
    <property type="term" value="F:lyase activity"/>
    <property type="evidence" value="ECO:0007669"/>
    <property type="project" value="UniProtKB-KW"/>
</dbReference>
<dbReference type="Gene3D" id="1.10.101.10">
    <property type="entry name" value="PGBD-like superfamily/PGBD"/>
    <property type="match status" value="1"/>
</dbReference>